<feature type="transmembrane region" description="Helical" evidence="8">
    <location>
        <begin position="961"/>
        <end position="980"/>
    </location>
</feature>
<reference evidence="11" key="1">
    <citation type="submission" date="2020-01" db="EMBL/GenBank/DDBJ databases">
        <title>Draft genome sequence of the Termite Coptotermes fromosanus.</title>
        <authorList>
            <person name="Itakura S."/>
            <person name="Yosikawa Y."/>
            <person name="Umezawa K."/>
        </authorList>
    </citation>
    <scope>NUCLEOTIDE SEQUENCE [LARGE SCALE GENOMIC DNA]</scope>
</reference>
<keyword evidence="11" id="KW-1185">Reference proteome</keyword>
<dbReference type="OrthoDB" id="193905at2759"/>
<evidence type="ECO:0000256" key="3">
    <source>
        <dbReference type="ARBA" id="ARBA00022989"/>
    </source>
</evidence>
<dbReference type="Proteomes" id="UP000502823">
    <property type="component" value="Unassembled WGS sequence"/>
</dbReference>
<comment type="caution">
    <text evidence="10">The sequence shown here is derived from an EMBL/GenBank/DDBJ whole genome shotgun (WGS) entry which is preliminary data.</text>
</comment>
<evidence type="ECO:0000256" key="5">
    <source>
        <dbReference type="ARBA" id="ARBA00023180"/>
    </source>
</evidence>
<dbReference type="Gene3D" id="1.20.1640.10">
    <property type="entry name" value="Multidrug efflux transporter AcrB transmembrane domain"/>
    <property type="match status" value="2"/>
</dbReference>
<feature type="transmembrane region" description="Helical" evidence="8">
    <location>
        <begin position="149"/>
        <end position="168"/>
    </location>
</feature>
<keyword evidence="3 8" id="KW-1133">Transmembrane helix</keyword>
<evidence type="ECO:0000256" key="1">
    <source>
        <dbReference type="ARBA" id="ARBA00004141"/>
    </source>
</evidence>
<feature type="transmembrane region" description="Helical" evidence="8">
    <location>
        <begin position="1016"/>
        <end position="1035"/>
    </location>
</feature>
<organism evidence="10 11">
    <name type="scientific">Coptotermes formosanus</name>
    <name type="common">Formosan subterranean termite</name>
    <dbReference type="NCBI Taxonomy" id="36987"/>
    <lineage>
        <taxon>Eukaryota</taxon>
        <taxon>Metazoa</taxon>
        <taxon>Ecdysozoa</taxon>
        <taxon>Arthropoda</taxon>
        <taxon>Hexapoda</taxon>
        <taxon>Insecta</taxon>
        <taxon>Pterygota</taxon>
        <taxon>Neoptera</taxon>
        <taxon>Polyneoptera</taxon>
        <taxon>Dictyoptera</taxon>
        <taxon>Blattodea</taxon>
        <taxon>Blattoidea</taxon>
        <taxon>Termitoidae</taxon>
        <taxon>Rhinotermitidae</taxon>
        <taxon>Coptotermes</taxon>
    </lineage>
</organism>
<feature type="transmembrane region" description="Helical" evidence="8">
    <location>
        <begin position="540"/>
        <end position="563"/>
    </location>
</feature>
<dbReference type="InParanoid" id="A0A6L2QCH6"/>
<dbReference type="PROSITE" id="PS50156">
    <property type="entry name" value="SSD"/>
    <property type="match status" value="1"/>
</dbReference>
<dbReference type="Pfam" id="PF03176">
    <property type="entry name" value="MMPL"/>
    <property type="match status" value="1"/>
</dbReference>
<dbReference type="GO" id="GO:0007224">
    <property type="term" value="P:smoothened signaling pathway"/>
    <property type="evidence" value="ECO:0007669"/>
    <property type="project" value="TreeGrafter"/>
</dbReference>
<feature type="transmembrane region" description="Helical" evidence="8">
    <location>
        <begin position="609"/>
        <end position="634"/>
    </location>
</feature>
<sequence length="1263" mass="140039">MGRGGLDDFNSLKIPGFEWSKVVSPFTSQPLLSASSKYGHTVFPSRHISGKNVLSNLHRNWHLVYSQHSKMVLSAKAGIPLFGPQHTASVNKPFCRLLIADFNEYFRGFQVTEQCDVGISGIRSSLDFINPSSDKTMNWFARIVAHHPYVILVAVAVFAGTCVIIPLTTRKPPDFSDPQMGFEARGTILAQRLTAWMNLLDAASSSGPLTVNPRHIKAPRYNISQNAVSKEYQTEEKGTVLAHTMMAQDNQLPKVMSPVGTEVNSIPGVTKSSSTLMYSLNTSEVLEESQNNTDAGADALRELEKLETSAGNHQEHHDHQHLSSDGFFCSSPSADYSRVVFSATDGGDLFTLDSILSMCHIEAQLVAGEQFHSICQSISHDRCCHSWSLGNYIALLHNRTSCFGVTSEDVNATKALLKMCSFYYHNLKLTPDCQSNAYSFCQEVPQQCSQHNAVYNIIYYLVDTNFLPPNVRLKNTLFNECLVQDTWMIGAGGTFVLVCMWLYTGSLFVTIMTVIAIVFSLGISYFMYTLVFELNFFPFMNLLATVVAIGIGADDAFIFCKVWQCAKAEKNSGSLVKLVHDTLRHAMMSMFVTSLTTAAAFYASFISSITAIGCFSVFAGTATLANFALMVTWLPAAVVVSERWCCPPVIPPQWFAWGSKLRPARMAADQARVLLDKFLVWAVIRLRYLWLCILGGAALGSIGIVFYYPHFKLPDSRDFQLFDSQHPFERYDMVYRDKFWFERLKMGDSEDSLSIKLPLRFVWGIKPVDNGDYLDPGRRGTLIYDDTFDVAAAQSQRWLLRFCQRLKMQSFYQPMLGPLLPNCFIISFRSWMQQRCKDPVDDIDRTPCCENSTFPYKRRVFEKCIVQAIVAHYKTPSYLRPGMAGLKFSRGKHPKIRALVVEYDSNHSYSLSFSDMDNFFQQVESWARKELSEAPPGMRNGWFVSDLEFYDLQRTLSRDTVLAIGVSMGIAFVVLLLVTLNILISLYAILTVSCIIFVTVALLILLGWKLNVLESIAVSVAIGLAADFSLHYGVHYRMCPDGGDRESAVTYAVSRMGGPTAMAALTTAAAGAFMLPSIVLAYIQIGIFLITVMSVSWIYSTFFLGSLLRVGGPQHGFGQFSYPNLHKTCCINGDGRSGGSSAVNRVDKTVYTNVLSESTLSTSSTVCALHPSASESHELEALSARNLRNSFSQRLRRAGSLSTTLPSSSSVPLVPCATTREVSVPADQSPSAASATTIVLVDDADMDSRPSIGDATEEPLMKH</sequence>
<feature type="transmembrane region" description="Helical" evidence="8">
    <location>
        <begin position="987"/>
        <end position="1010"/>
    </location>
</feature>
<evidence type="ECO:0000256" key="6">
    <source>
        <dbReference type="ARBA" id="ARBA00038046"/>
    </source>
</evidence>
<dbReference type="PANTHER" id="PTHR45951:SF3">
    <property type="entry name" value="PROTEIN DISPATCHED"/>
    <property type="match status" value="1"/>
</dbReference>
<feature type="transmembrane region" description="Helical" evidence="8">
    <location>
        <begin position="508"/>
        <end position="528"/>
    </location>
</feature>
<keyword evidence="4 8" id="KW-0472">Membrane</keyword>
<feature type="transmembrane region" description="Helical" evidence="8">
    <location>
        <begin position="583"/>
        <end position="603"/>
    </location>
</feature>
<feature type="transmembrane region" description="Helical" evidence="8">
    <location>
        <begin position="1081"/>
        <end position="1099"/>
    </location>
</feature>
<dbReference type="GO" id="GO:0016020">
    <property type="term" value="C:membrane"/>
    <property type="evidence" value="ECO:0007669"/>
    <property type="project" value="UniProtKB-SubCell"/>
</dbReference>
<feature type="transmembrane region" description="Helical" evidence="8">
    <location>
        <begin position="688"/>
        <end position="708"/>
    </location>
</feature>
<dbReference type="Pfam" id="PF12349">
    <property type="entry name" value="Sterol-sensing"/>
    <property type="match status" value="1"/>
</dbReference>
<evidence type="ECO:0000256" key="2">
    <source>
        <dbReference type="ARBA" id="ARBA00022692"/>
    </source>
</evidence>
<feature type="transmembrane region" description="Helical" evidence="8">
    <location>
        <begin position="1056"/>
        <end position="1075"/>
    </location>
</feature>
<accession>A0A6L2QCH6</accession>
<evidence type="ECO:0000313" key="10">
    <source>
        <dbReference type="EMBL" id="GFG39707.1"/>
    </source>
</evidence>
<feature type="domain" description="SSD" evidence="9">
    <location>
        <begin position="506"/>
        <end position="640"/>
    </location>
</feature>
<evidence type="ECO:0000256" key="7">
    <source>
        <dbReference type="SAM" id="MobiDB-lite"/>
    </source>
</evidence>
<dbReference type="GO" id="GO:0022857">
    <property type="term" value="F:transmembrane transporter activity"/>
    <property type="evidence" value="ECO:0007669"/>
    <property type="project" value="TreeGrafter"/>
</dbReference>
<evidence type="ECO:0000313" key="11">
    <source>
        <dbReference type="Proteomes" id="UP000502823"/>
    </source>
</evidence>
<proteinExistence type="inferred from homology"/>
<dbReference type="AlphaFoldDB" id="A0A6L2QCH6"/>
<dbReference type="InterPro" id="IPR053958">
    <property type="entry name" value="HMGCR/SNAP/NPC1-like_SSD"/>
</dbReference>
<dbReference type="EMBL" id="BLKM01000989">
    <property type="protein sequence ID" value="GFG39707.1"/>
    <property type="molecule type" value="Genomic_DNA"/>
</dbReference>
<feature type="region of interest" description="Disordered" evidence="7">
    <location>
        <begin position="1242"/>
        <end position="1263"/>
    </location>
</feature>
<dbReference type="InterPro" id="IPR052081">
    <property type="entry name" value="Dispatched_Hh_regulator"/>
</dbReference>
<dbReference type="FunCoup" id="A0A6L2QCH6">
    <property type="interactions" value="170"/>
</dbReference>
<keyword evidence="2 8" id="KW-0812">Transmembrane</keyword>
<dbReference type="InterPro" id="IPR000731">
    <property type="entry name" value="SSD"/>
</dbReference>
<evidence type="ECO:0000256" key="8">
    <source>
        <dbReference type="SAM" id="Phobius"/>
    </source>
</evidence>
<dbReference type="SUPFAM" id="SSF82866">
    <property type="entry name" value="Multidrug efflux transporter AcrB transmembrane domain"/>
    <property type="match status" value="2"/>
</dbReference>
<evidence type="ECO:0000259" key="9">
    <source>
        <dbReference type="PROSITE" id="PS50156"/>
    </source>
</evidence>
<name>A0A6L2QCH6_COPFO</name>
<protein>
    <recommendedName>
        <fullName evidence="9">SSD domain-containing protein</fullName>
    </recommendedName>
</protein>
<dbReference type="InterPro" id="IPR004869">
    <property type="entry name" value="MMPL_dom"/>
</dbReference>
<dbReference type="PANTHER" id="PTHR45951">
    <property type="entry name" value="PROTEIN DISPATCHED-RELATED"/>
    <property type="match status" value="1"/>
</dbReference>
<evidence type="ECO:0000256" key="4">
    <source>
        <dbReference type="ARBA" id="ARBA00023136"/>
    </source>
</evidence>
<gene>
    <name evidence="10" type="ORF">Cfor_11112</name>
</gene>
<comment type="subcellular location">
    <subcellularLocation>
        <location evidence="1">Membrane</location>
        <topology evidence="1">Multi-pass membrane protein</topology>
    </subcellularLocation>
</comment>
<comment type="similarity">
    <text evidence="6">Belongs to the dispatched family.</text>
</comment>
<keyword evidence="5" id="KW-0325">Glycoprotein</keyword>